<dbReference type="InterPro" id="IPR018666">
    <property type="entry name" value="DUF2125"/>
</dbReference>
<dbReference type="Pfam" id="PF09898">
    <property type="entry name" value="DUF2125"/>
    <property type="match status" value="1"/>
</dbReference>
<dbReference type="Proteomes" id="UP000449846">
    <property type="component" value="Unassembled WGS sequence"/>
</dbReference>
<accession>A0A844HGX7</accession>
<dbReference type="EMBL" id="WMIG01000002">
    <property type="protein sequence ID" value="MTH59046.1"/>
    <property type="molecule type" value="Genomic_DNA"/>
</dbReference>
<dbReference type="RefSeq" id="WP_155038969.1">
    <property type="nucleotide sequence ID" value="NZ_JBHGCD010000002.1"/>
</dbReference>
<proteinExistence type="predicted"/>
<evidence type="ECO:0000313" key="4">
    <source>
        <dbReference type="Proteomes" id="UP000449846"/>
    </source>
</evidence>
<evidence type="ECO:0000313" key="3">
    <source>
        <dbReference type="EMBL" id="MTH59046.1"/>
    </source>
</evidence>
<dbReference type="AlphaFoldDB" id="A0A844HGX7"/>
<keyword evidence="2" id="KW-0732">Signal</keyword>
<evidence type="ECO:0000256" key="1">
    <source>
        <dbReference type="SAM" id="MobiDB-lite"/>
    </source>
</evidence>
<gene>
    <name evidence="3" type="ORF">GL300_07450</name>
</gene>
<dbReference type="OrthoDB" id="7791409at2"/>
<reference evidence="3 4" key="1">
    <citation type="submission" date="2019-11" db="EMBL/GenBank/DDBJ databases">
        <authorList>
            <person name="Dong K."/>
        </authorList>
    </citation>
    <scope>NUCLEOTIDE SEQUENCE [LARGE SCALE GENOMIC DNA]</scope>
    <source>
        <strain evidence="3 4">NBRC 112902</strain>
    </source>
</reference>
<keyword evidence="4" id="KW-1185">Reference proteome</keyword>
<feature type="signal peptide" evidence="2">
    <location>
        <begin position="1"/>
        <end position="21"/>
    </location>
</feature>
<evidence type="ECO:0000256" key="2">
    <source>
        <dbReference type="SAM" id="SignalP"/>
    </source>
</evidence>
<feature type="chain" id="PRO_5032327520" evidence="2">
    <location>
        <begin position="22"/>
        <end position="538"/>
    </location>
</feature>
<feature type="compositionally biased region" description="Acidic residues" evidence="1">
    <location>
        <begin position="408"/>
        <end position="424"/>
    </location>
</feature>
<sequence>MFRRLTSSALALTAMTAPALADVTPEQVWQSWIDYYESVGYSVAEGSRDKAGSTLTVHDVLIAGGADTGRMSMKLPQVVLTDDGNGKVSTVFAEELSVNLEGEEPEGSNYAIPMTVRIPGNRITTSGAPEDMTHEFDYPTIDLTTTTITTEGTQTPLPMNFALTNSTGTFHVVSGTPNKYDYAMNTEALTFNGDVTDDQDGKVKFAGSLDGLKSQGSMSAPGDFTNMEEEMDAALKAGLAMDGKFEAGAVNATFDYSGMDENGQPSTGTGTYQGKGFDAAFSLSQDGMGYRVGSKAMDFSLTSPQIPFPVSYAIESGSMDLKLPVSQREEAQPFSFAYALTGVTMAEDIWKMFDPQASLPRTPASLELDLSGLMKVTRDLFAMPEADETVPADDTDSATAEGVAPDAPADDAQAEAETDAMDDEVAAEPSGFEPVEMRINKFALDLLGAKANATGELKATDGGSLEAPVGQIHAEYEGVNTLVDTLGSIGLIPQDQMMGVRMMLAMFAKPVEGSTDKMATDLEFKEGGAIFANGQQIK</sequence>
<comment type="caution">
    <text evidence="3">The sequence shown here is derived from an EMBL/GenBank/DDBJ whole genome shotgun (WGS) entry which is preliminary data.</text>
</comment>
<protein>
    <submittedName>
        <fullName evidence="3">DUF2125 domain-containing protein</fullName>
    </submittedName>
</protein>
<name>A0A844HGX7_9RHOB</name>
<organism evidence="3 4">
    <name type="scientific">Paracoccus litorisediminis</name>
    <dbReference type="NCBI Taxonomy" id="2006130"/>
    <lineage>
        <taxon>Bacteria</taxon>
        <taxon>Pseudomonadati</taxon>
        <taxon>Pseudomonadota</taxon>
        <taxon>Alphaproteobacteria</taxon>
        <taxon>Rhodobacterales</taxon>
        <taxon>Paracoccaceae</taxon>
        <taxon>Paracoccus</taxon>
    </lineage>
</organism>
<feature type="region of interest" description="Disordered" evidence="1">
    <location>
        <begin position="388"/>
        <end position="424"/>
    </location>
</feature>